<organism evidence="1 2">
    <name type="scientific">Prunus persica</name>
    <name type="common">Peach</name>
    <name type="synonym">Amygdalus persica</name>
    <dbReference type="NCBI Taxonomy" id="3760"/>
    <lineage>
        <taxon>Eukaryota</taxon>
        <taxon>Viridiplantae</taxon>
        <taxon>Streptophyta</taxon>
        <taxon>Embryophyta</taxon>
        <taxon>Tracheophyta</taxon>
        <taxon>Spermatophyta</taxon>
        <taxon>Magnoliopsida</taxon>
        <taxon>eudicotyledons</taxon>
        <taxon>Gunneridae</taxon>
        <taxon>Pentapetalae</taxon>
        <taxon>rosids</taxon>
        <taxon>fabids</taxon>
        <taxon>Rosales</taxon>
        <taxon>Rosaceae</taxon>
        <taxon>Amygdaloideae</taxon>
        <taxon>Amygdaleae</taxon>
        <taxon>Prunus</taxon>
    </lineage>
</organism>
<sequence length="60" mass="6789">MSISAAYMRPRSRSESFKVNMIASIDYAKEHLDGQQSKEFYRNTTTLAFHLTCLILASSA</sequence>
<accession>A0A251MXM6</accession>
<proteinExistence type="predicted"/>
<reference evidence="1 2" key="1">
    <citation type="journal article" date="2013" name="Nat. Genet.">
        <title>The high-quality draft genome of peach (Prunus persica) identifies unique patterns of genetic diversity, domestication and genome evolution.</title>
        <authorList>
            <consortium name="International Peach Genome Initiative"/>
            <person name="Verde I."/>
            <person name="Abbott A.G."/>
            <person name="Scalabrin S."/>
            <person name="Jung S."/>
            <person name="Shu S."/>
            <person name="Marroni F."/>
            <person name="Zhebentyayeva T."/>
            <person name="Dettori M.T."/>
            <person name="Grimwood J."/>
            <person name="Cattonaro F."/>
            <person name="Zuccolo A."/>
            <person name="Rossini L."/>
            <person name="Jenkins J."/>
            <person name="Vendramin E."/>
            <person name="Meisel L.A."/>
            <person name="Decroocq V."/>
            <person name="Sosinski B."/>
            <person name="Prochnik S."/>
            <person name="Mitros T."/>
            <person name="Policriti A."/>
            <person name="Cipriani G."/>
            <person name="Dondini L."/>
            <person name="Ficklin S."/>
            <person name="Goodstein D.M."/>
            <person name="Xuan P."/>
            <person name="Del Fabbro C."/>
            <person name="Aramini V."/>
            <person name="Copetti D."/>
            <person name="Gonzalez S."/>
            <person name="Horner D.S."/>
            <person name="Falchi R."/>
            <person name="Lucas S."/>
            <person name="Mica E."/>
            <person name="Maldonado J."/>
            <person name="Lazzari B."/>
            <person name="Bielenberg D."/>
            <person name="Pirona R."/>
            <person name="Miculan M."/>
            <person name="Barakat A."/>
            <person name="Testolin R."/>
            <person name="Stella A."/>
            <person name="Tartarini S."/>
            <person name="Tonutti P."/>
            <person name="Arus P."/>
            <person name="Orellana A."/>
            <person name="Wells C."/>
            <person name="Main D."/>
            <person name="Vizzotto G."/>
            <person name="Silva H."/>
            <person name="Salamini F."/>
            <person name="Schmutz J."/>
            <person name="Morgante M."/>
            <person name="Rokhsar D.S."/>
        </authorList>
    </citation>
    <scope>NUCLEOTIDE SEQUENCE [LARGE SCALE GENOMIC DNA]</scope>
    <source>
        <strain evidence="2">cv. Nemared</strain>
    </source>
</reference>
<keyword evidence="2" id="KW-1185">Reference proteome</keyword>
<dbReference type="Proteomes" id="UP000006882">
    <property type="component" value="Chromosome G8"/>
</dbReference>
<name>A0A251MXM6_PRUPE</name>
<evidence type="ECO:0000313" key="1">
    <source>
        <dbReference type="EMBL" id="ONH91837.1"/>
    </source>
</evidence>
<dbReference type="AlphaFoldDB" id="A0A251MXM6"/>
<gene>
    <name evidence="1" type="ORF">PRUPE_8G138500</name>
</gene>
<dbReference type="EMBL" id="CM007658">
    <property type="protein sequence ID" value="ONH91837.1"/>
    <property type="molecule type" value="Genomic_DNA"/>
</dbReference>
<protein>
    <submittedName>
        <fullName evidence="1">Uncharacterized protein</fullName>
    </submittedName>
</protein>
<evidence type="ECO:0000313" key="2">
    <source>
        <dbReference type="Proteomes" id="UP000006882"/>
    </source>
</evidence>
<dbReference type="Gramene" id="ONH91837">
    <property type="protein sequence ID" value="ONH91837"/>
    <property type="gene ID" value="PRUPE_8G138500"/>
</dbReference>